<reference evidence="6" key="1">
    <citation type="submission" date="2025-08" db="UniProtKB">
        <authorList>
            <consortium name="RefSeq"/>
        </authorList>
    </citation>
    <scope>IDENTIFICATION</scope>
    <source>
        <tissue evidence="6">Total insect</tissue>
    </source>
</reference>
<dbReference type="Pfam" id="PF00588">
    <property type="entry name" value="SpoU_methylase"/>
    <property type="match status" value="1"/>
</dbReference>
<evidence type="ECO:0000256" key="2">
    <source>
        <dbReference type="ARBA" id="ARBA00022679"/>
    </source>
</evidence>
<name>A0A6P8Z2S6_THRPL</name>
<dbReference type="InterPro" id="IPR044748">
    <property type="entry name" value="Trm3/TARBP1_C"/>
</dbReference>
<dbReference type="OrthoDB" id="241340at2759"/>
<protein>
    <submittedName>
        <fullName evidence="6">Probable methyltransferase TARBP1</fullName>
    </submittedName>
</protein>
<keyword evidence="5" id="KW-1185">Reference proteome</keyword>
<feature type="region of interest" description="Disordered" evidence="3">
    <location>
        <begin position="1323"/>
        <end position="1350"/>
    </location>
</feature>
<dbReference type="GeneID" id="117646988"/>
<evidence type="ECO:0000256" key="3">
    <source>
        <dbReference type="SAM" id="MobiDB-lite"/>
    </source>
</evidence>
<evidence type="ECO:0000259" key="4">
    <source>
        <dbReference type="Pfam" id="PF00588"/>
    </source>
</evidence>
<dbReference type="KEGG" id="tpal:117646988"/>
<dbReference type="RefSeq" id="XP_034244330.1">
    <property type="nucleotide sequence ID" value="XM_034388439.1"/>
</dbReference>
<feature type="compositionally biased region" description="Polar residues" evidence="3">
    <location>
        <begin position="1339"/>
        <end position="1348"/>
    </location>
</feature>
<dbReference type="FunCoup" id="A0A6P8Z2S6">
    <property type="interactions" value="3"/>
</dbReference>
<keyword evidence="2" id="KW-0808">Transferase</keyword>
<gene>
    <name evidence="6" type="primary">LOC117646988</name>
</gene>
<dbReference type="PANTHER" id="PTHR12029:SF11">
    <property type="entry name" value="METHYLTRANSFERASE TARBP1-RELATED"/>
    <property type="match status" value="1"/>
</dbReference>
<dbReference type="GO" id="GO:0030488">
    <property type="term" value="P:tRNA methylation"/>
    <property type="evidence" value="ECO:0007669"/>
    <property type="project" value="InterPro"/>
</dbReference>
<dbReference type="InterPro" id="IPR029026">
    <property type="entry name" value="tRNA_m1G_MTases_N"/>
</dbReference>
<evidence type="ECO:0000313" key="6">
    <source>
        <dbReference type="RefSeq" id="XP_034244330.1"/>
    </source>
</evidence>
<dbReference type="CDD" id="cd18091">
    <property type="entry name" value="SpoU-like_TRM3-like"/>
    <property type="match status" value="1"/>
</dbReference>
<feature type="domain" description="tRNA/rRNA methyltransferase SpoU type" evidence="4">
    <location>
        <begin position="1399"/>
        <end position="1540"/>
    </location>
</feature>
<evidence type="ECO:0000313" key="5">
    <source>
        <dbReference type="Proteomes" id="UP000515158"/>
    </source>
</evidence>
<dbReference type="GO" id="GO:0016423">
    <property type="term" value="F:tRNA (guanine) methyltransferase activity"/>
    <property type="evidence" value="ECO:0007669"/>
    <property type="project" value="InterPro"/>
</dbReference>
<proteinExistence type="predicted"/>
<sequence length="1557" mass="174857">MEYRNLLGGTAHCANDQLMDEVRSVLEYLGQEDMSKNLNQAILAVCGRFLLGDRQLSISSEKRKALQTLCTLLRTLNATLLERTGKHRVEATLTKCTMTLALSELRDLSGGTDSCLTLLCDVLRQSLTLMEEGEREEWIASVKTECENALSAEVFSEVTPEATSLKPEACLHILEVVLDSVCATYPRKGSDYDDEQKSPTNDLSPFINTCNMKLHQIFVQMVLGQNEGQRAHLLVVLIPLLVKVEGSVQLLRELWDALCSLDCDESGFRSLGTVCALADFFLPVDQRSHRLKRFPLVDRPKFWRLLQNGVCAQQPLARKQALYLLKRAIDELVKSGKSINVTEFEWDVGNVNALQATWQDLFLVLEALEEAQAHLVRPVLNILSRQLNTHNSRKTCISLPWLLCAFQRVLQHPSQVIVTWGIETLLGPDGCGVLAGKEAQTFSRFILKSLLPSINSPVLFNADGNILKILTEFFCSVSRQTCAKNFFSNLLHNLTCLPWSPVPLFFISEALSQVPPVSCWSPRDLREMQKLVSVTLQTQSVMIRAATQSRLLMCLTHLTDPQQMDLNIICDLLSVFNRDECLRRGTEAWLGVVRWLCKFIDSNNALSWVTKVTSRPEKPEMGVARFIAFLLDARKLDNLDAIEPILESILDCETRLYACQDSQNFCMKLLAHLIQESEPLPMNADEDCTRQIVICFVKNALVNCISLSAVRLRTVQEMADFHRITSFLPSLEILLLDPVTLPMLATLNLDSLLYSALEVLKNFAENPPLQVYFAVCIFKFIAMIQEHSCLDHLRPIIMEAINVIFTSGQFGQPLITHRDSRLPQELLELQGLLVSLHTQVIWELLSVSPEVSKDWHEETLTVSLDAAESSLEFGGRSVIAPLLLSLKHILSRLPPNLHSRGVRLLENCWNAVLELRRNELFWPALNAFIATLMQSSLVLNSGWASNYALKCGQDLFQLGDSVSGVANLLVISLQTIARESLQGLLCSPLRELVVTALLFGPVHRKDQRATNDTCKFIKGLGDRCSANVLIPFGDRSDAAVRASAVEIISCLGHVKASWSENVADHFVLDLLEREKAPELRRTRYFGDSQTHRCKNRILQALLILEPSISLARRKTLINWARDIVVTENHQPSVRYQTEWLLVRLLGSKPEELEEFWNMFNKGVDIRAGAVCSLVGVILHTALMLEASSSVSVLEMEKYFNNAMGVLVPYTMAQHFNVRLHAQVAILQLWQCVERLKLQNVHSVYDVVVRGVCTSLHQASGAGHTRHQHDFYFHAFHPTKYYTLQTILEDLPRLASVTSDEWITVDDLLSAGLRTHTTQIPLRNPDNRLKEFQPSPWVQRPTSGASDTSGDGVDGMLFQKKMIPWKWMDPTEELIQSLPESLQQNKQRAKFSQSDNKPSLIVVASLIDKAPNQGGLARTCEIMGAALVLPSLSCAQDREFRALSMSAEMWIPMCEVKPHQLAHFLTDMKSMGYTLVGAEQTAGSIPLNSTSFPSHTVLLLGNEREGVPSNLLPLLDQCVEVPQCGVVRSLNVHVTGALFMWEYACQHFFKREKQSKLT</sequence>
<organism evidence="6">
    <name type="scientific">Thrips palmi</name>
    <name type="common">Melon thrips</name>
    <dbReference type="NCBI Taxonomy" id="161013"/>
    <lineage>
        <taxon>Eukaryota</taxon>
        <taxon>Metazoa</taxon>
        <taxon>Ecdysozoa</taxon>
        <taxon>Arthropoda</taxon>
        <taxon>Hexapoda</taxon>
        <taxon>Insecta</taxon>
        <taxon>Pterygota</taxon>
        <taxon>Neoptera</taxon>
        <taxon>Paraneoptera</taxon>
        <taxon>Thysanoptera</taxon>
        <taxon>Terebrantia</taxon>
        <taxon>Thripoidea</taxon>
        <taxon>Thripidae</taxon>
        <taxon>Thrips</taxon>
    </lineage>
</organism>
<dbReference type="SUPFAM" id="SSF75217">
    <property type="entry name" value="alpha/beta knot"/>
    <property type="match status" value="1"/>
</dbReference>
<evidence type="ECO:0000256" key="1">
    <source>
        <dbReference type="ARBA" id="ARBA00022603"/>
    </source>
</evidence>
<dbReference type="InterPro" id="IPR045330">
    <property type="entry name" value="TRM3/TARBP1"/>
</dbReference>
<dbReference type="PANTHER" id="PTHR12029">
    <property type="entry name" value="RNA METHYLTRANSFERASE"/>
    <property type="match status" value="1"/>
</dbReference>
<dbReference type="InterPro" id="IPR029028">
    <property type="entry name" value="Alpha/beta_knot_MTases"/>
</dbReference>
<accession>A0A6P8Z2S6</accession>
<dbReference type="Proteomes" id="UP000515158">
    <property type="component" value="Unplaced"/>
</dbReference>
<dbReference type="Gene3D" id="3.40.1280.10">
    <property type="match status" value="1"/>
</dbReference>
<dbReference type="InterPro" id="IPR001537">
    <property type="entry name" value="SpoU_MeTrfase"/>
</dbReference>
<dbReference type="GO" id="GO:0003723">
    <property type="term" value="F:RNA binding"/>
    <property type="evidence" value="ECO:0007669"/>
    <property type="project" value="InterPro"/>
</dbReference>
<dbReference type="InParanoid" id="A0A6P8Z2S6"/>
<keyword evidence="1 6" id="KW-0489">Methyltransferase</keyword>